<dbReference type="Proteomes" id="UP000198749">
    <property type="component" value="Unassembled WGS sequence"/>
</dbReference>
<dbReference type="EMBL" id="FOGB01000002">
    <property type="protein sequence ID" value="SEQ24657.1"/>
    <property type="molecule type" value="Genomic_DNA"/>
</dbReference>
<dbReference type="SUPFAM" id="SSF160059">
    <property type="entry name" value="PriA/YqbF domain"/>
    <property type="match status" value="1"/>
</dbReference>
<feature type="region of interest" description="Disordered" evidence="1">
    <location>
        <begin position="89"/>
        <end position="123"/>
    </location>
</feature>
<dbReference type="OrthoDB" id="6121619at2"/>
<gene>
    <name evidence="3" type="ORF">SAMN03080615_00882</name>
</gene>
<keyword evidence="4" id="KW-1185">Reference proteome</keyword>
<evidence type="ECO:0000259" key="2">
    <source>
        <dbReference type="Pfam" id="PF17891"/>
    </source>
</evidence>
<protein>
    <recommendedName>
        <fullName evidence="2">Mu-like prophage FluMu N-terminal domain-containing protein</fullName>
    </recommendedName>
</protein>
<sequence>MSKATIIVICAAGTGYRRAGEVFQQGRNEFPADHFNEAQLEQLRSDRRTELLEGEAVKDSEAQGAVDAKRLAELVAHIGQLDKKDAALWKEDGSPKANAYPKGTTAEERDAAWEAFTDELDKA</sequence>
<dbReference type="AlphaFoldDB" id="A0A1H9EGH6"/>
<dbReference type="RefSeq" id="WP_091354536.1">
    <property type="nucleotide sequence ID" value="NZ_AP025284.1"/>
</dbReference>
<feature type="domain" description="Mu-like prophage FluMu N-terminal" evidence="2">
    <location>
        <begin position="6"/>
        <end position="48"/>
    </location>
</feature>
<accession>A0A1H9EGH6</accession>
<dbReference type="Pfam" id="PF17891">
    <property type="entry name" value="FluMu_N"/>
    <property type="match status" value="1"/>
</dbReference>
<organism evidence="3 4">
    <name type="scientific">Amphritea atlantica</name>
    <dbReference type="NCBI Taxonomy" id="355243"/>
    <lineage>
        <taxon>Bacteria</taxon>
        <taxon>Pseudomonadati</taxon>
        <taxon>Pseudomonadota</taxon>
        <taxon>Gammaproteobacteria</taxon>
        <taxon>Oceanospirillales</taxon>
        <taxon>Oceanospirillaceae</taxon>
        <taxon>Amphritea</taxon>
    </lineage>
</organism>
<evidence type="ECO:0000313" key="3">
    <source>
        <dbReference type="EMBL" id="SEQ24657.1"/>
    </source>
</evidence>
<reference evidence="4" key="1">
    <citation type="submission" date="2016-10" db="EMBL/GenBank/DDBJ databases">
        <authorList>
            <person name="Varghese N."/>
            <person name="Submissions S."/>
        </authorList>
    </citation>
    <scope>NUCLEOTIDE SEQUENCE [LARGE SCALE GENOMIC DNA]</scope>
    <source>
        <strain evidence="4">DSM 18887</strain>
    </source>
</reference>
<dbReference type="Gene3D" id="3.40.5.80">
    <property type="match status" value="1"/>
</dbReference>
<name>A0A1H9EGH6_9GAMM</name>
<evidence type="ECO:0000256" key="1">
    <source>
        <dbReference type="SAM" id="MobiDB-lite"/>
    </source>
</evidence>
<evidence type="ECO:0000313" key="4">
    <source>
        <dbReference type="Proteomes" id="UP000198749"/>
    </source>
</evidence>
<dbReference type="STRING" id="355243.SAMN03080615_00882"/>
<dbReference type="InterPro" id="IPR041227">
    <property type="entry name" value="FluMu_N"/>
</dbReference>
<proteinExistence type="predicted"/>